<keyword evidence="36" id="KW-1185">Reference proteome</keyword>
<comment type="catalytic activity">
    <reaction evidence="21">
        <text>a 2'-deoxyribonucleoside 5'-triphosphate + H2O = a 2'-deoxyribonucleoside 5'-phosphate + diphosphate + H(+)</text>
        <dbReference type="Rhea" id="RHEA:44644"/>
        <dbReference type="ChEBI" id="CHEBI:15377"/>
        <dbReference type="ChEBI" id="CHEBI:15378"/>
        <dbReference type="ChEBI" id="CHEBI:33019"/>
        <dbReference type="ChEBI" id="CHEBI:61560"/>
        <dbReference type="ChEBI" id="CHEBI:65317"/>
        <dbReference type="EC" id="3.6.1.9"/>
    </reaction>
</comment>
<evidence type="ECO:0000256" key="29">
    <source>
        <dbReference type="ARBA" id="ARBA00076736"/>
    </source>
</evidence>
<keyword evidence="16" id="KW-0333">Golgi apparatus</keyword>
<keyword evidence="17 32" id="KW-0472">Membrane</keyword>
<evidence type="ECO:0000256" key="1">
    <source>
        <dbReference type="ARBA" id="ARBA00001936"/>
    </source>
</evidence>
<evidence type="ECO:0000256" key="30">
    <source>
        <dbReference type="ARBA" id="ARBA00077398"/>
    </source>
</evidence>
<evidence type="ECO:0000259" key="34">
    <source>
        <dbReference type="PROSITE" id="PS51462"/>
    </source>
</evidence>
<evidence type="ECO:0000256" key="5">
    <source>
        <dbReference type="ARBA" id="ARBA00004639"/>
    </source>
</evidence>
<dbReference type="Gene3D" id="3.90.79.10">
    <property type="entry name" value="Nucleoside Triphosphate Pyrophosphohydrolase"/>
    <property type="match status" value="1"/>
</dbReference>
<reference evidence="35" key="1">
    <citation type="journal article" date="2023" name="Science">
        <title>Genome structures resolve the early diversification of teleost fishes.</title>
        <authorList>
            <person name="Parey E."/>
            <person name="Louis A."/>
            <person name="Montfort J."/>
            <person name="Bouchez O."/>
            <person name="Roques C."/>
            <person name="Iampietro C."/>
            <person name="Lluch J."/>
            <person name="Castinel A."/>
            <person name="Donnadieu C."/>
            <person name="Desvignes T."/>
            <person name="Floi Bucao C."/>
            <person name="Jouanno E."/>
            <person name="Wen M."/>
            <person name="Mejri S."/>
            <person name="Dirks R."/>
            <person name="Jansen H."/>
            <person name="Henkel C."/>
            <person name="Chen W.J."/>
            <person name="Zahm M."/>
            <person name="Cabau C."/>
            <person name="Klopp C."/>
            <person name="Thompson A.W."/>
            <person name="Robinson-Rechavi M."/>
            <person name="Braasch I."/>
            <person name="Lecointre G."/>
            <person name="Bobe J."/>
            <person name="Postlethwait J.H."/>
            <person name="Berthelot C."/>
            <person name="Roest Crollius H."/>
            <person name="Guiguen Y."/>
        </authorList>
    </citation>
    <scope>NUCLEOTIDE SEQUENCE</scope>
    <source>
        <strain evidence="35">Concon-B</strain>
    </source>
</reference>
<dbReference type="GO" id="GO:0042985">
    <property type="term" value="P:negative regulation of amyloid precursor protein biosynthetic process"/>
    <property type="evidence" value="ECO:0007669"/>
    <property type="project" value="TreeGrafter"/>
</dbReference>
<dbReference type="InterPro" id="IPR015797">
    <property type="entry name" value="NUDIX_hydrolase-like_dom_sf"/>
</dbReference>
<dbReference type="GO" id="GO:0009217">
    <property type="term" value="P:purine deoxyribonucleoside triphosphate catabolic process"/>
    <property type="evidence" value="ECO:0007669"/>
    <property type="project" value="UniProtKB-ARBA"/>
</dbReference>
<dbReference type="Pfam" id="PF00293">
    <property type="entry name" value="NUDIX"/>
    <property type="match status" value="1"/>
</dbReference>
<evidence type="ECO:0000256" key="28">
    <source>
        <dbReference type="ARBA" id="ARBA00070687"/>
    </source>
</evidence>
<dbReference type="InterPro" id="IPR000086">
    <property type="entry name" value="NUDIX_hydrolase_dom"/>
</dbReference>
<evidence type="ECO:0000256" key="19">
    <source>
        <dbReference type="ARBA" id="ARBA00023180"/>
    </source>
</evidence>
<dbReference type="GO" id="GO:0070062">
    <property type="term" value="C:extracellular exosome"/>
    <property type="evidence" value="ECO:0007669"/>
    <property type="project" value="TreeGrafter"/>
</dbReference>
<organism evidence="35 36">
    <name type="scientific">Conger conger</name>
    <name type="common">Conger eel</name>
    <name type="synonym">Muraena conger</name>
    <dbReference type="NCBI Taxonomy" id="82655"/>
    <lineage>
        <taxon>Eukaryota</taxon>
        <taxon>Metazoa</taxon>
        <taxon>Chordata</taxon>
        <taxon>Craniata</taxon>
        <taxon>Vertebrata</taxon>
        <taxon>Euteleostomi</taxon>
        <taxon>Actinopterygii</taxon>
        <taxon>Neopterygii</taxon>
        <taxon>Teleostei</taxon>
        <taxon>Anguilliformes</taxon>
        <taxon>Congridae</taxon>
        <taxon>Conger</taxon>
    </lineage>
</organism>
<evidence type="ECO:0000259" key="33">
    <source>
        <dbReference type="PROSITE" id="PS50869"/>
    </source>
</evidence>
<proteinExistence type="inferred from homology"/>
<dbReference type="GO" id="GO:0046872">
    <property type="term" value="F:metal ion binding"/>
    <property type="evidence" value="ECO:0007669"/>
    <property type="project" value="UniProtKB-KW"/>
</dbReference>
<evidence type="ECO:0000313" key="36">
    <source>
        <dbReference type="Proteomes" id="UP001152803"/>
    </source>
</evidence>
<evidence type="ECO:0000256" key="17">
    <source>
        <dbReference type="ARBA" id="ARBA00023136"/>
    </source>
</evidence>
<evidence type="ECO:0000256" key="26">
    <source>
        <dbReference type="ARBA" id="ARBA00055812"/>
    </source>
</evidence>
<evidence type="ECO:0000256" key="22">
    <source>
        <dbReference type="ARBA" id="ARBA00036800"/>
    </source>
</evidence>
<evidence type="ECO:0000256" key="13">
    <source>
        <dbReference type="ARBA" id="ARBA00022842"/>
    </source>
</evidence>
<keyword evidence="14" id="KW-0735">Signal-anchor</keyword>
<evidence type="ECO:0000256" key="18">
    <source>
        <dbReference type="ARBA" id="ARBA00023157"/>
    </source>
</evidence>
<dbReference type="SMART" id="SM01039">
    <property type="entry name" value="BRICHOS"/>
    <property type="match status" value="1"/>
</dbReference>
<dbReference type="EC" id="3.6.1.9" evidence="23"/>
<keyword evidence="15 32" id="KW-1133">Transmembrane helix</keyword>
<dbReference type="SUPFAM" id="SSF55811">
    <property type="entry name" value="Nudix"/>
    <property type="match status" value="1"/>
</dbReference>
<dbReference type="PROSITE" id="PS50869">
    <property type="entry name" value="BRICHOS"/>
    <property type="match status" value="1"/>
</dbReference>
<comment type="similarity">
    <text evidence="7">Belongs to the ITM2 family.</text>
</comment>
<comment type="similarity">
    <text evidence="6">Belongs to the Nudix hydrolase family.</text>
</comment>
<dbReference type="InterPro" id="IPR040145">
    <property type="entry name" value="ITM2"/>
</dbReference>
<keyword evidence="20" id="KW-0464">Manganese</keyword>
<keyword evidence="9 32" id="KW-0812">Transmembrane</keyword>
<evidence type="ECO:0000256" key="21">
    <source>
        <dbReference type="ARBA" id="ARBA00036546"/>
    </source>
</evidence>
<keyword evidence="18" id="KW-1015">Disulfide bond</keyword>
<evidence type="ECO:0000256" key="12">
    <source>
        <dbReference type="ARBA" id="ARBA00022801"/>
    </source>
</evidence>
<dbReference type="OrthoDB" id="447842at2759"/>
<evidence type="ECO:0000256" key="16">
    <source>
        <dbReference type="ARBA" id="ARBA00023034"/>
    </source>
</evidence>
<dbReference type="EMBL" id="JAFJMO010000003">
    <property type="protein sequence ID" value="KAJ8282208.1"/>
    <property type="molecule type" value="Genomic_DNA"/>
</dbReference>
<evidence type="ECO:0000256" key="15">
    <source>
        <dbReference type="ARBA" id="ARBA00022989"/>
    </source>
</evidence>
<keyword evidence="13" id="KW-0460">Magnesium</keyword>
<evidence type="ECO:0000256" key="24">
    <source>
        <dbReference type="ARBA" id="ARBA00040336"/>
    </source>
</evidence>
<dbReference type="PANTHER" id="PTHR10962:SF4">
    <property type="entry name" value="INTEGRAL MEMBRANE PROTEIN 2B"/>
    <property type="match status" value="1"/>
</dbReference>
<dbReference type="CDD" id="cd04678">
    <property type="entry name" value="NUDIX_MTH2_Nudt15"/>
    <property type="match status" value="1"/>
</dbReference>
<comment type="function">
    <text evidence="26">May catalyze the hydrolysis of nucleoside triphosphates including dGTP, dTTP, dCTP, their oxidized forms like 8-oxo-dGTP and the prodrug thiopurine derivatives 6-thio-dGTP and 6-thio-GTP. Could also catalyze the hydrolysis of some nucleoside diphosphate derivatives. Hydrolyzes oxidized nucleosides triphosphates like 8-oxo-dGTP in vitro, but the specificity and efficiency towards these substrates are low. Therefore, the potential in vivo sanitizing role of this enzyme, that would consist in removing oxidatively damaged forms of nucleosides to prevent their incorporation into DNA, is unclear. Through the hydrolysis of thioguanosine triphosphates may participate in the catabolism of thiopurine drugs. May also have a role in DNA synthesis and cell cycle progression by stabilizing PCNA. Exhibits decapping activity towards dpCoA-capped RNAs in vitro.</text>
</comment>
<feature type="domain" description="Nudix hydrolase" evidence="34">
    <location>
        <begin position="9"/>
        <end position="146"/>
    </location>
</feature>
<evidence type="ECO:0000313" key="35">
    <source>
        <dbReference type="EMBL" id="KAJ8282208.1"/>
    </source>
</evidence>
<dbReference type="InterPro" id="IPR007084">
    <property type="entry name" value="BRICHOS_dom"/>
</dbReference>
<evidence type="ECO:0000256" key="20">
    <source>
        <dbReference type="ARBA" id="ARBA00023211"/>
    </source>
</evidence>
<comment type="cofactor">
    <cofactor evidence="2">
        <name>Mg(2+)</name>
        <dbReference type="ChEBI" id="CHEBI:18420"/>
    </cofactor>
</comment>
<protein>
    <recommendedName>
        <fullName evidence="24">Integral membrane protein 2B</fullName>
        <ecNumber evidence="23">3.6.1.9</ecNumber>
    </recommendedName>
    <alternativeName>
        <fullName evidence="29">MutT homolog 2</fullName>
    </alternativeName>
    <alternativeName>
        <fullName evidence="31">Nucleoside diphosphate-linked moiety X motif 15</fullName>
    </alternativeName>
    <alternativeName>
        <fullName evidence="30">Nucleoside diphosphate-linked to another moiety X hydrolase 15</fullName>
    </alternativeName>
    <alternativeName>
        <fullName evidence="28">Nucleotide triphosphate diphosphatase NUDT15</fullName>
    </alternativeName>
</protein>
<keyword evidence="12" id="KW-0378">Hydrolase</keyword>
<evidence type="ECO:0000256" key="32">
    <source>
        <dbReference type="SAM" id="Phobius"/>
    </source>
</evidence>
<evidence type="ECO:0000256" key="7">
    <source>
        <dbReference type="ARBA" id="ARBA00006794"/>
    </source>
</evidence>
<dbReference type="FunFam" id="3.90.79.10:FF:000034">
    <property type="entry name" value="Nucleotide triphosphate diphosphatase NUDT15"/>
    <property type="match status" value="1"/>
</dbReference>
<dbReference type="PANTHER" id="PTHR10962">
    <property type="entry name" value="INTEGRAL TRANSMEMBRANE PROTEIN 2"/>
    <property type="match status" value="1"/>
</dbReference>
<dbReference type="GO" id="GO:0008413">
    <property type="term" value="F:8-oxo-7,8-dihydroguanosine triphosphate pyrophosphatase activity"/>
    <property type="evidence" value="ECO:0007669"/>
    <property type="project" value="UniProtKB-ARBA"/>
</dbReference>
<sequence>MTGVLNCIPKRPGVGVGVLVTDVLNPNCVLLGKRKGLVGKGTYQLPGGHLEFGETWEDCAAREVMEEAAIRLKNVNFASVVNSIKLIENYHYVTIIMQGELDRSYSTEPVNVEPDKNEGWAWTRWEDFPPEEQLFLPLACLRQQGFQPFSDDLAQGSRKDLNKEEENSEVLIPESTELQNGFHVRRLFKAWCWYLAILLAGVVLGGAFLYNYFMPQRQMYFCGMTYQEENFMIPEYEDMEVPSRLQDIHETIQVLQDEEVELINVPVPKFSNSDPANIVHDFSMRLTAYLDLRLNKCYVITLNTSIVMPPRDLLEFLENIKDRKYLPQSYLIHEQMMVTEQVDNVDQLGNFIYNLCRGKDTYRLQRRDTILGMQKREALICHKIIHFENTFAVDTKIFGLDTRIFFKVT</sequence>
<comment type="subunit">
    <text evidence="27">Homodimer. Interacts with PCNA; interaction is disrupted in response to UV irradiation.</text>
</comment>
<evidence type="ECO:0000256" key="25">
    <source>
        <dbReference type="ARBA" id="ARBA00048667"/>
    </source>
</evidence>
<dbReference type="GO" id="GO:0010008">
    <property type="term" value="C:endosome membrane"/>
    <property type="evidence" value="ECO:0007669"/>
    <property type="project" value="UniProtKB-SubCell"/>
</dbReference>
<evidence type="ECO:0000256" key="14">
    <source>
        <dbReference type="ARBA" id="ARBA00022968"/>
    </source>
</evidence>
<evidence type="ECO:0000256" key="4">
    <source>
        <dbReference type="ARBA" id="ARBA00004401"/>
    </source>
</evidence>
<evidence type="ECO:0000256" key="9">
    <source>
        <dbReference type="ARBA" id="ARBA00022692"/>
    </source>
</evidence>
<evidence type="ECO:0000256" key="11">
    <source>
        <dbReference type="ARBA" id="ARBA00022753"/>
    </source>
</evidence>
<dbReference type="GO" id="GO:0005886">
    <property type="term" value="C:plasma membrane"/>
    <property type="evidence" value="ECO:0007669"/>
    <property type="project" value="UniProtKB-SubCell"/>
</dbReference>
<dbReference type="Proteomes" id="UP001152803">
    <property type="component" value="Unassembled WGS sequence"/>
</dbReference>
<keyword evidence="10" id="KW-0479">Metal-binding</keyword>
<dbReference type="GO" id="GO:0006950">
    <property type="term" value="P:response to stress"/>
    <property type="evidence" value="ECO:0007669"/>
    <property type="project" value="UniProtKB-ARBA"/>
</dbReference>
<evidence type="ECO:0000256" key="6">
    <source>
        <dbReference type="ARBA" id="ARBA00005582"/>
    </source>
</evidence>
<dbReference type="AlphaFoldDB" id="A0A9Q1I5A2"/>
<evidence type="ECO:0000256" key="10">
    <source>
        <dbReference type="ARBA" id="ARBA00022723"/>
    </source>
</evidence>
<evidence type="ECO:0000256" key="31">
    <source>
        <dbReference type="ARBA" id="ARBA00080476"/>
    </source>
</evidence>
<dbReference type="PROSITE" id="PS51462">
    <property type="entry name" value="NUDIX"/>
    <property type="match status" value="1"/>
</dbReference>
<name>A0A9Q1I5A2_CONCO</name>
<evidence type="ECO:0000256" key="3">
    <source>
        <dbReference type="ARBA" id="ARBA00004323"/>
    </source>
</evidence>
<comment type="caution">
    <text evidence="35">The sequence shown here is derived from an EMBL/GenBank/DDBJ whole genome shotgun (WGS) entry which is preliminary data.</text>
</comment>
<evidence type="ECO:0000256" key="23">
    <source>
        <dbReference type="ARBA" id="ARBA00038862"/>
    </source>
</evidence>
<comment type="subcellular location">
    <subcellularLocation>
        <location evidence="4">Cell membrane</location>
        <topology evidence="4">Single-pass type II membrane protein</topology>
    </subcellularLocation>
    <subcellularLocation>
        <location evidence="5">Endosome membrane</location>
        <topology evidence="5">Single-pass type II membrane protein</topology>
    </subcellularLocation>
    <subcellularLocation>
        <location evidence="3">Golgi apparatus membrane</location>
        <topology evidence="3">Single-pass type II membrane protein</topology>
    </subcellularLocation>
</comment>
<gene>
    <name evidence="35" type="ORF">COCON_G00047270</name>
</gene>
<accession>A0A9Q1I5A2</accession>
<keyword evidence="11" id="KW-0967">Endosome</keyword>
<evidence type="ECO:0000256" key="27">
    <source>
        <dbReference type="ARBA" id="ARBA00062087"/>
    </source>
</evidence>
<comment type="catalytic activity">
    <reaction evidence="22">
        <text>a ribonucleoside 5'-triphosphate + H2O = a ribonucleoside 5'-phosphate + diphosphate + H(+)</text>
        <dbReference type="Rhea" id="RHEA:23996"/>
        <dbReference type="ChEBI" id="CHEBI:15377"/>
        <dbReference type="ChEBI" id="CHEBI:15378"/>
        <dbReference type="ChEBI" id="CHEBI:33019"/>
        <dbReference type="ChEBI" id="CHEBI:58043"/>
        <dbReference type="ChEBI" id="CHEBI:61557"/>
        <dbReference type="EC" id="3.6.1.9"/>
    </reaction>
</comment>
<dbReference type="Pfam" id="PF04089">
    <property type="entry name" value="BRICHOS"/>
    <property type="match status" value="1"/>
</dbReference>
<comment type="cofactor">
    <cofactor evidence="1">
        <name>Mn(2+)</name>
        <dbReference type="ChEBI" id="CHEBI:29035"/>
    </cofactor>
</comment>
<comment type="catalytic activity">
    <reaction evidence="25">
        <text>a 5'-end CoA-ribonucleoside in mRNA + H2O = a 5'-end phospho-adenosine-phospho-ribonucleoside in mRNA + (R)-4'-phosphopantetheine + 2 H(+)</text>
        <dbReference type="Rhea" id="RHEA:67592"/>
        <dbReference type="Rhea" id="RHEA-COMP:15719"/>
        <dbReference type="Rhea" id="RHEA-COMP:17276"/>
        <dbReference type="ChEBI" id="CHEBI:15377"/>
        <dbReference type="ChEBI" id="CHEBI:15378"/>
        <dbReference type="ChEBI" id="CHEBI:61723"/>
        <dbReference type="ChEBI" id="CHEBI:144051"/>
        <dbReference type="ChEBI" id="CHEBI:172371"/>
    </reaction>
    <physiologicalReaction direction="left-to-right" evidence="25">
        <dbReference type="Rhea" id="RHEA:67593"/>
    </physiologicalReaction>
</comment>
<dbReference type="GO" id="GO:0001540">
    <property type="term" value="F:amyloid-beta binding"/>
    <property type="evidence" value="ECO:0007669"/>
    <property type="project" value="TreeGrafter"/>
</dbReference>
<keyword evidence="8" id="KW-1003">Cell membrane</keyword>
<feature type="domain" description="BRICHOS" evidence="33">
    <location>
        <begin position="270"/>
        <end position="364"/>
    </location>
</feature>
<feature type="transmembrane region" description="Helical" evidence="32">
    <location>
        <begin position="191"/>
        <end position="213"/>
    </location>
</feature>
<keyword evidence="19" id="KW-0325">Glycoprotein</keyword>
<dbReference type="GO" id="GO:0000139">
    <property type="term" value="C:Golgi membrane"/>
    <property type="evidence" value="ECO:0007669"/>
    <property type="project" value="UniProtKB-SubCell"/>
</dbReference>
<evidence type="ECO:0000256" key="2">
    <source>
        <dbReference type="ARBA" id="ARBA00001946"/>
    </source>
</evidence>
<evidence type="ECO:0000256" key="8">
    <source>
        <dbReference type="ARBA" id="ARBA00022475"/>
    </source>
</evidence>